<dbReference type="InterPro" id="IPR025110">
    <property type="entry name" value="AMP-bd_C"/>
</dbReference>
<organism evidence="5 6">
    <name type="scientific">Pseudothauera rhizosphaerae</name>
    <dbReference type="NCBI Taxonomy" id="2565932"/>
    <lineage>
        <taxon>Bacteria</taxon>
        <taxon>Pseudomonadati</taxon>
        <taxon>Pseudomonadota</taxon>
        <taxon>Betaproteobacteria</taxon>
        <taxon>Rhodocyclales</taxon>
        <taxon>Zoogloeaceae</taxon>
        <taxon>Pseudothauera</taxon>
    </lineage>
</organism>
<dbReference type="RefSeq" id="WP_136383106.1">
    <property type="nucleotide sequence ID" value="NZ_SSOD01000001.1"/>
</dbReference>
<reference evidence="5 6" key="1">
    <citation type="submission" date="2019-04" db="EMBL/GenBank/DDBJ databases">
        <title>Azoarcus rhizosphaerae sp. nov. isolated from rhizosphere of Ficus religiosa.</title>
        <authorList>
            <person name="Lin S.-Y."/>
            <person name="Hameed A."/>
            <person name="Hsu Y.-H."/>
            <person name="Young C.-C."/>
        </authorList>
    </citation>
    <scope>NUCLEOTIDE SEQUENCE [LARGE SCALE GENOMIC DNA]</scope>
    <source>
        <strain evidence="5 6">CC-YHH848</strain>
    </source>
</reference>
<name>A0A4S4AYX9_9RHOO</name>
<gene>
    <name evidence="5" type="ORF">E6O51_01025</name>
</gene>
<dbReference type="Gene3D" id="3.40.50.12780">
    <property type="entry name" value="N-terminal domain of ligase-like"/>
    <property type="match status" value="1"/>
</dbReference>
<dbReference type="PANTHER" id="PTHR43201">
    <property type="entry name" value="ACYL-COA SYNTHETASE"/>
    <property type="match status" value="1"/>
</dbReference>
<dbReference type="OrthoDB" id="9803968at2"/>
<accession>A0A4S4AYX9</accession>
<dbReference type="InterPro" id="IPR045851">
    <property type="entry name" value="AMP-bd_C_sf"/>
</dbReference>
<dbReference type="Gene3D" id="3.30.300.30">
    <property type="match status" value="1"/>
</dbReference>
<proteinExistence type="inferred from homology"/>
<dbReference type="GO" id="GO:0006631">
    <property type="term" value="P:fatty acid metabolic process"/>
    <property type="evidence" value="ECO:0007669"/>
    <property type="project" value="TreeGrafter"/>
</dbReference>
<dbReference type="AlphaFoldDB" id="A0A4S4AYX9"/>
<keyword evidence="6" id="KW-1185">Reference proteome</keyword>
<evidence type="ECO:0000259" key="3">
    <source>
        <dbReference type="Pfam" id="PF00501"/>
    </source>
</evidence>
<evidence type="ECO:0000259" key="4">
    <source>
        <dbReference type="Pfam" id="PF13193"/>
    </source>
</evidence>
<evidence type="ECO:0000313" key="5">
    <source>
        <dbReference type="EMBL" id="THF65213.1"/>
    </source>
</evidence>
<dbReference type="Pfam" id="PF00501">
    <property type="entry name" value="AMP-binding"/>
    <property type="match status" value="1"/>
</dbReference>
<feature type="domain" description="AMP-binding enzyme C-terminal" evidence="4">
    <location>
        <begin position="420"/>
        <end position="495"/>
    </location>
</feature>
<evidence type="ECO:0000313" key="6">
    <source>
        <dbReference type="Proteomes" id="UP000307956"/>
    </source>
</evidence>
<feature type="domain" description="AMP-dependent synthetase/ligase" evidence="3">
    <location>
        <begin position="12"/>
        <end position="369"/>
    </location>
</feature>
<dbReference type="EMBL" id="SSOD01000001">
    <property type="protein sequence ID" value="THF65213.1"/>
    <property type="molecule type" value="Genomic_DNA"/>
</dbReference>
<dbReference type="Proteomes" id="UP000307956">
    <property type="component" value="Unassembled WGS sequence"/>
</dbReference>
<comment type="similarity">
    <text evidence="1">Belongs to the ATP-dependent AMP-binding enzyme family.</text>
</comment>
<comment type="caution">
    <text evidence="5">The sequence shown here is derived from an EMBL/GenBank/DDBJ whole genome shotgun (WGS) entry which is preliminary data.</text>
</comment>
<dbReference type="Pfam" id="PF13193">
    <property type="entry name" value="AMP-binding_C"/>
    <property type="match status" value="1"/>
</dbReference>
<dbReference type="InterPro" id="IPR000873">
    <property type="entry name" value="AMP-dep_synth/lig_dom"/>
</dbReference>
<dbReference type="InterPro" id="IPR042099">
    <property type="entry name" value="ANL_N_sf"/>
</dbReference>
<protein>
    <submittedName>
        <fullName evidence="5">Long-chain fatty acid--CoA ligase</fullName>
    </submittedName>
</protein>
<sequence>MSGVDSLRALLHARAAAHPARVFARFPESGRQIDFAGLRANALGLAAELAARGIAPGERVAFLLPNGYQALSLFIGLQAAGAVAVPLSLLAQGAQLAHVLEHARVRRVFVAPDLEERLREALALVADGAAIQVTTLDPDAPAPWDGTQAAAWPWPAPAAGDDALQMYTSGTTGKPKGVVLSHANLLAGARFVSEAHRLGADDRVLAVLPLYHINAQVVTALAPLWHGGSLVMPRRFSVHAFWELAEDHACTWINLVPTMIAYLLAAPGAAAPDPRLRFCRSASAPLPPAQHRAFEQRFGLGIIETMGLTETAAPCFSNPLDPAQRRIGSPGRPWGNEARIADPRTGEVLGDERTGEIQVRGPNVMKGYHRDPQATALAFADGGWLRTGDLGHRDHEGYYFVTGRIKELIIKGGENISPREIDEALLRHPAVLEAAAVGIPDPLYGQDIGAGIVLRADARCELEELLDFCRAELGPFKTPRVLRVLAELPKGPSGKVQRLRLLPYFD</sequence>
<dbReference type="SUPFAM" id="SSF56801">
    <property type="entry name" value="Acetyl-CoA synthetase-like"/>
    <property type="match status" value="1"/>
</dbReference>
<evidence type="ECO:0000256" key="2">
    <source>
        <dbReference type="ARBA" id="ARBA00022598"/>
    </source>
</evidence>
<dbReference type="GO" id="GO:0031956">
    <property type="term" value="F:medium-chain fatty acid-CoA ligase activity"/>
    <property type="evidence" value="ECO:0007669"/>
    <property type="project" value="TreeGrafter"/>
</dbReference>
<dbReference type="PANTHER" id="PTHR43201:SF5">
    <property type="entry name" value="MEDIUM-CHAIN ACYL-COA LIGASE ACSF2, MITOCHONDRIAL"/>
    <property type="match status" value="1"/>
</dbReference>
<evidence type="ECO:0000256" key="1">
    <source>
        <dbReference type="ARBA" id="ARBA00006432"/>
    </source>
</evidence>
<keyword evidence="2 5" id="KW-0436">Ligase</keyword>